<keyword evidence="1" id="KW-0472">Membrane</keyword>
<dbReference type="EMBL" id="CABVHX010000031">
    <property type="protein sequence ID" value="VVO32950.1"/>
    <property type="molecule type" value="Genomic_DNA"/>
</dbReference>
<evidence type="ECO:0000313" key="3">
    <source>
        <dbReference type="Proteomes" id="UP000325375"/>
    </source>
</evidence>
<feature type="transmembrane region" description="Helical" evidence="1">
    <location>
        <begin position="160"/>
        <end position="177"/>
    </location>
</feature>
<accession>A0A5E7F158</accession>
<sequence length="187" mass="21966">MNYLACLHCFARFFRAKVWWDYECSGKMSCFALNDKRVSYDVLEACEVMTLRFITQTIFLFFLTVALSGIGALVQVNFFSGIFLLLKDVKEIISGLIFVLLLYVNFRYCFPDQLAELRGRNVRSDRYPVWVKQYILFNCALFVEEVFYYTIKDLVSLSEVVYRFLGFVVFASFYAYMMSGGEFKIKK</sequence>
<keyword evidence="1" id="KW-1133">Transmembrane helix</keyword>
<gene>
    <name evidence="2" type="ORF">PS718_05130</name>
</gene>
<name>A0A5E7F158_PSEFL</name>
<evidence type="ECO:0000256" key="1">
    <source>
        <dbReference type="SAM" id="Phobius"/>
    </source>
</evidence>
<keyword evidence="1" id="KW-0812">Transmembrane</keyword>
<reference evidence="2 3" key="1">
    <citation type="submission" date="2019-09" db="EMBL/GenBank/DDBJ databases">
        <authorList>
            <person name="Chandra G."/>
            <person name="Truman W A."/>
        </authorList>
    </citation>
    <scope>NUCLEOTIDE SEQUENCE [LARGE SCALE GENOMIC DNA]</scope>
    <source>
        <strain evidence="2">PS718</strain>
    </source>
</reference>
<feature type="transmembrane region" description="Helical" evidence="1">
    <location>
        <begin position="58"/>
        <end position="86"/>
    </location>
</feature>
<feature type="transmembrane region" description="Helical" evidence="1">
    <location>
        <begin position="92"/>
        <end position="110"/>
    </location>
</feature>
<organism evidence="2 3">
    <name type="scientific">Pseudomonas fluorescens</name>
    <dbReference type="NCBI Taxonomy" id="294"/>
    <lineage>
        <taxon>Bacteria</taxon>
        <taxon>Pseudomonadati</taxon>
        <taxon>Pseudomonadota</taxon>
        <taxon>Gammaproteobacteria</taxon>
        <taxon>Pseudomonadales</taxon>
        <taxon>Pseudomonadaceae</taxon>
        <taxon>Pseudomonas</taxon>
    </lineage>
</organism>
<dbReference type="Proteomes" id="UP000325375">
    <property type="component" value="Unassembled WGS sequence"/>
</dbReference>
<proteinExistence type="predicted"/>
<feature type="transmembrane region" description="Helical" evidence="1">
    <location>
        <begin position="131"/>
        <end position="148"/>
    </location>
</feature>
<evidence type="ECO:0000313" key="2">
    <source>
        <dbReference type="EMBL" id="VVO32950.1"/>
    </source>
</evidence>
<dbReference type="AlphaFoldDB" id="A0A5E7F158"/>
<protein>
    <submittedName>
        <fullName evidence="2">Uncharacterized protein</fullName>
    </submittedName>
</protein>